<sequence>MESRKSGKSKDLAAFFVLEEGDSLKRNGIISLFQTLFIEKGITYSKGSPLM</sequence>
<proteinExistence type="predicted"/>
<organism evidence="1 2">
    <name type="scientific">Shiella aurantiaca</name>
    <dbReference type="NCBI Taxonomy" id="3058365"/>
    <lineage>
        <taxon>Bacteria</taxon>
        <taxon>Pseudomonadati</taxon>
        <taxon>Bacteroidota</taxon>
        <taxon>Cytophagia</taxon>
        <taxon>Cytophagales</taxon>
        <taxon>Shiellaceae</taxon>
        <taxon>Shiella</taxon>
    </lineage>
</organism>
<name>A0ABT8F1C2_9BACT</name>
<keyword evidence="2" id="KW-1185">Reference proteome</keyword>
<dbReference type="EMBL" id="JAUHJS010000001">
    <property type="protein sequence ID" value="MDN4164034.1"/>
    <property type="molecule type" value="Genomic_DNA"/>
</dbReference>
<evidence type="ECO:0008006" key="3">
    <source>
        <dbReference type="Google" id="ProtNLM"/>
    </source>
</evidence>
<reference evidence="1" key="1">
    <citation type="submission" date="2023-06" db="EMBL/GenBank/DDBJ databases">
        <title>Cytophagales bacterium Strain LB-30, isolated from soil.</title>
        <authorList>
            <person name="Liu B."/>
        </authorList>
    </citation>
    <scope>NUCLEOTIDE SEQUENCE</scope>
    <source>
        <strain evidence="1">LB-30</strain>
    </source>
</reference>
<dbReference type="Proteomes" id="UP001168552">
    <property type="component" value="Unassembled WGS sequence"/>
</dbReference>
<accession>A0ABT8F1C2</accession>
<protein>
    <recommendedName>
        <fullName evidence="3">Transposase</fullName>
    </recommendedName>
</protein>
<comment type="caution">
    <text evidence="1">The sequence shown here is derived from an EMBL/GenBank/DDBJ whole genome shotgun (WGS) entry which is preliminary data.</text>
</comment>
<gene>
    <name evidence="1" type="ORF">QWY31_00895</name>
</gene>
<evidence type="ECO:0000313" key="2">
    <source>
        <dbReference type="Proteomes" id="UP001168552"/>
    </source>
</evidence>
<evidence type="ECO:0000313" key="1">
    <source>
        <dbReference type="EMBL" id="MDN4164034.1"/>
    </source>
</evidence>